<dbReference type="KEGG" id="lzy:LZ3411_0665"/>
<evidence type="ECO:0000256" key="5">
    <source>
        <dbReference type="SAM" id="Phobius"/>
    </source>
</evidence>
<comment type="subcellular location">
    <subcellularLocation>
        <location evidence="1">Membrane</location>
        <topology evidence="1">Multi-pass membrane protein</topology>
    </subcellularLocation>
</comment>
<sequence length="268" mass="28163">MMALTATPQMASWGQWLGDALGTNAAGANAGNALFGIFLSLVVFLIGQWLFKISKGFFLFQPLFVGMVLGILVLAILAHLFGTDTATFYRSAYLPGGNIIFWFLNPATIAFAIPLYRRNDVVKRFWPEILLSLVIGTSIALVLIYYVARAVGMDNTGIASMLPQAATTAIAMPISAAIGGNPAITAMVCILNSVVIYALGDWLIKLFRISQDPIGAGLGLGTAGHTVGSAKALQLGSIQGSMAAIAVVVISVVVDVVVPIFAMLVGLK</sequence>
<dbReference type="Pfam" id="PF04172">
    <property type="entry name" value="LrgB"/>
    <property type="match status" value="1"/>
</dbReference>
<evidence type="ECO:0000313" key="7">
    <source>
        <dbReference type="Proteomes" id="UP000195412"/>
    </source>
</evidence>
<feature type="transmembrane region" description="Helical" evidence="5">
    <location>
        <begin position="58"/>
        <end position="79"/>
    </location>
</feature>
<evidence type="ECO:0000256" key="4">
    <source>
        <dbReference type="ARBA" id="ARBA00023136"/>
    </source>
</evidence>
<dbReference type="RefSeq" id="WP_087741668.1">
    <property type="nucleotide sequence ID" value="NZ_JBPWQU010000121.1"/>
</dbReference>
<keyword evidence="3 5" id="KW-1133">Transmembrane helix</keyword>
<dbReference type="NCBIfam" id="NF003291">
    <property type="entry name" value="PRK04288.1"/>
    <property type="match status" value="1"/>
</dbReference>
<evidence type="ECO:0000256" key="2">
    <source>
        <dbReference type="ARBA" id="ARBA00022692"/>
    </source>
</evidence>
<organism evidence="6 7">
    <name type="scientific">Levilactobacillus zymae</name>
    <dbReference type="NCBI Taxonomy" id="267363"/>
    <lineage>
        <taxon>Bacteria</taxon>
        <taxon>Bacillati</taxon>
        <taxon>Bacillota</taxon>
        <taxon>Bacilli</taxon>
        <taxon>Lactobacillales</taxon>
        <taxon>Lactobacillaceae</taxon>
        <taxon>Levilactobacillus</taxon>
    </lineage>
</organism>
<feature type="transmembrane region" description="Helical" evidence="5">
    <location>
        <begin position="99"/>
        <end position="117"/>
    </location>
</feature>
<feature type="transmembrane region" description="Helical" evidence="5">
    <location>
        <begin position="129"/>
        <end position="148"/>
    </location>
</feature>
<reference evidence="7" key="1">
    <citation type="submission" date="2017-05" db="EMBL/GenBank/DDBJ databases">
        <authorList>
            <person name="Papadimitriou K."/>
        </authorList>
    </citation>
    <scope>NUCLEOTIDE SEQUENCE [LARGE SCALE GENOMIC DNA]</scope>
    <source>
        <strain evidence="7">ACA-DC 3411</strain>
    </source>
</reference>
<protein>
    <submittedName>
        <fullName evidence="6">LrgA-associated membrane protein LrgB</fullName>
    </submittedName>
</protein>
<feature type="transmembrane region" description="Helical" evidence="5">
    <location>
        <begin position="243"/>
        <end position="267"/>
    </location>
</feature>
<dbReference type="PANTHER" id="PTHR30249">
    <property type="entry name" value="PUTATIVE SEROTONIN TRANSPORTER"/>
    <property type="match status" value="1"/>
</dbReference>
<proteinExistence type="predicted"/>
<dbReference type="InterPro" id="IPR007300">
    <property type="entry name" value="CidB/LrgB"/>
</dbReference>
<name>A0A1Y6JV33_9LACO</name>
<dbReference type="GO" id="GO:0016020">
    <property type="term" value="C:membrane"/>
    <property type="evidence" value="ECO:0007669"/>
    <property type="project" value="UniProtKB-SubCell"/>
</dbReference>
<dbReference type="Proteomes" id="UP000195412">
    <property type="component" value="Chromosome I"/>
</dbReference>
<evidence type="ECO:0000256" key="3">
    <source>
        <dbReference type="ARBA" id="ARBA00022989"/>
    </source>
</evidence>
<feature type="transmembrane region" description="Helical" evidence="5">
    <location>
        <begin position="33"/>
        <end position="51"/>
    </location>
</feature>
<keyword evidence="2 5" id="KW-0812">Transmembrane</keyword>
<gene>
    <name evidence="6" type="ORF">LZ3411_0665</name>
</gene>
<dbReference type="EMBL" id="LT854705">
    <property type="protein sequence ID" value="SMS13715.1"/>
    <property type="molecule type" value="Genomic_DNA"/>
</dbReference>
<dbReference type="PANTHER" id="PTHR30249:SF0">
    <property type="entry name" value="PLASTIDAL GLYCOLATE_GLYCERATE TRANSLOCATOR 1, CHLOROPLASTIC"/>
    <property type="match status" value="1"/>
</dbReference>
<keyword evidence="4 5" id="KW-0472">Membrane</keyword>
<accession>A0A1Y6JV33</accession>
<feature type="transmembrane region" description="Helical" evidence="5">
    <location>
        <begin position="183"/>
        <end position="204"/>
    </location>
</feature>
<dbReference type="AlphaFoldDB" id="A0A1Y6JV33"/>
<evidence type="ECO:0000313" key="6">
    <source>
        <dbReference type="EMBL" id="SMS13715.1"/>
    </source>
</evidence>
<evidence type="ECO:0000256" key="1">
    <source>
        <dbReference type="ARBA" id="ARBA00004141"/>
    </source>
</evidence>